<dbReference type="Pfam" id="PF19437">
    <property type="entry name" value="VCIP135_N"/>
    <property type="match status" value="1"/>
</dbReference>
<keyword evidence="27" id="KW-1185">Reference proteome</keyword>
<organism evidence="26 27">
    <name type="scientific">Laticauda laticaudata</name>
    <name type="common">Blue-ringed sea krait</name>
    <name type="synonym">Blue-lipped sea krait</name>
    <dbReference type="NCBI Taxonomy" id="8630"/>
    <lineage>
        <taxon>Eukaryota</taxon>
        <taxon>Metazoa</taxon>
        <taxon>Chordata</taxon>
        <taxon>Craniata</taxon>
        <taxon>Vertebrata</taxon>
        <taxon>Euteleostomi</taxon>
        <taxon>Lepidosauria</taxon>
        <taxon>Squamata</taxon>
        <taxon>Bifurcata</taxon>
        <taxon>Unidentata</taxon>
        <taxon>Episquamata</taxon>
        <taxon>Toxicofera</taxon>
        <taxon>Serpentes</taxon>
        <taxon>Colubroidea</taxon>
        <taxon>Elapidae</taxon>
        <taxon>Laticaudinae</taxon>
        <taxon>Laticauda</taxon>
    </lineage>
</organism>
<dbReference type="Proteomes" id="UP000694406">
    <property type="component" value="Unplaced"/>
</dbReference>
<evidence type="ECO:0000313" key="26">
    <source>
        <dbReference type="Ensembl" id="ENSLLTP00000012423.1"/>
    </source>
</evidence>
<dbReference type="GO" id="GO:0004843">
    <property type="term" value="F:cysteine-type deubiquitinase activity"/>
    <property type="evidence" value="ECO:0007669"/>
    <property type="project" value="UniProtKB-EC"/>
</dbReference>
<evidence type="ECO:0000256" key="23">
    <source>
        <dbReference type="ARBA" id="ARBA00083298"/>
    </source>
</evidence>
<dbReference type="GO" id="GO:0090168">
    <property type="term" value="P:Golgi reassembly"/>
    <property type="evidence" value="ECO:0007669"/>
    <property type="project" value="TreeGrafter"/>
</dbReference>
<dbReference type="GO" id="GO:0016320">
    <property type="term" value="P:endoplasmic reticulum membrane fusion"/>
    <property type="evidence" value="ECO:0007669"/>
    <property type="project" value="TreeGrafter"/>
</dbReference>
<evidence type="ECO:0000256" key="21">
    <source>
        <dbReference type="ARBA" id="ARBA00071253"/>
    </source>
</evidence>
<evidence type="ECO:0000256" key="10">
    <source>
        <dbReference type="ARBA" id="ARBA00022763"/>
    </source>
</evidence>
<evidence type="ECO:0000256" key="3">
    <source>
        <dbReference type="ARBA" id="ARBA00004240"/>
    </source>
</evidence>
<accession>A0A8C5S5L1</accession>
<dbReference type="InterPro" id="IPR003323">
    <property type="entry name" value="OTU_dom"/>
</dbReference>
<proteinExistence type="predicted"/>
<evidence type="ECO:0000313" key="27">
    <source>
        <dbReference type="Proteomes" id="UP000694406"/>
    </source>
</evidence>
<feature type="compositionally biased region" description="Acidic residues" evidence="24">
    <location>
        <begin position="1187"/>
        <end position="1196"/>
    </location>
</feature>
<evidence type="ECO:0000256" key="6">
    <source>
        <dbReference type="ARBA" id="ARBA00012759"/>
    </source>
</evidence>
<gene>
    <name evidence="26" type="primary">VCPIP1</name>
</gene>
<name>A0A8C5S5L1_LATLA</name>
<dbReference type="PANTHER" id="PTHR14843">
    <property type="entry name" value="DEUBIQUITINATING PROTEIN VCIP135"/>
    <property type="match status" value="1"/>
</dbReference>
<evidence type="ECO:0000256" key="14">
    <source>
        <dbReference type="ARBA" id="ARBA00022824"/>
    </source>
</evidence>
<keyword evidence="10" id="KW-0227">DNA damage</keyword>
<feature type="compositionally biased region" description="Polar residues" evidence="24">
    <location>
        <begin position="739"/>
        <end position="754"/>
    </location>
</feature>
<dbReference type="InterPro" id="IPR029071">
    <property type="entry name" value="Ubiquitin-like_domsf"/>
</dbReference>
<keyword evidence="11" id="KW-0833">Ubl conjugation pathway</keyword>
<keyword evidence="13" id="KW-0788">Thiol protease</keyword>
<evidence type="ECO:0000256" key="1">
    <source>
        <dbReference type="ARBA" id="ARBA00000707"/>
    </source>
</evidence>
<keyword evidence="17" id="KW-0234">DNA repair</keyword>
<dbReference type="InterPro" id="IPR048857">
    <property type="entry name" value="OTU1_Ubl"/>
</dbReference>
<dbReference type="GO" id="GO:0106300">
    <property type="term" value="P:protein-DNA covalent cross-linking repair"/>
    <property type="evidence" value="ECO:0007669"/>
    <property type="project" value="Ensembl"/>
</dbReference>
<evidence type="ECO:0000256" key="24">
    <source>
        <dbReference type="SAM" id="MobiDB-lite"/>
    </source>
</evidence>
<evidence type="ECO:0000259" key="25">
    <source>
        <dbReference type="PROSITE" id="PS50802"/>
    </source>
</evidence>
<dbReference type="PANTHER" id="PTHR14843:SF2">
    <property type="entry name" value="DEUBIQUITINATING PROTEIN VCPIP1"/>
    <property type="match status" value="1"/>
</dbReference>
<feature type="region of interest" description="Disordered" evidence="24">
    <location>
        <begin position="1119"/>
        <end position="1209"/>
    </location>
</feature>
<evidence type="ECO:0000256" key="9">
    <source>
        <dbReference type="ARBA" id="ARBA00022670"/>
    </source>
</evidence>
<dbReference type="Gene3D" id="3.10.20.90">
    <property type="entry name" value="Phosphatidylinositol 3-kinase Catalytic Subunit, Chain A, domain 1"/>
    <property type="match status" value="1"/>
</dbReference>
<comment type="subunit">
    <text evidence="20">Binds VCP and the ternary complex containing STX5A, NSFL1C and VCP.</text>
</comment>
<dbReference type="GO" id="GO:0005795">
    <property type="term" value="C:Golgi stack"/>
    <property type="evidence" value="ECO:0007669"/>
    <property type="project" value="UniProtKB-SubCell"/>
</dbReference>
<feature type="compositionally biased region" description="Polar residues" evidence="24">
    <location>
        <begin position="1197"/>
        <end position="1209"/>
    </location>
</feature>
<evidence type="ECO:0000256" key="18">
    <source>
        <dbReference type="ARBA" id="ARBA00023242"/>
    </source>
</evidence>
<sequence>MSQPPQQDQQPVATLVPKKKDRRIFSGTCPDPKCQARLFFPAHGPLSSGSIECTDCGQRHEQRQLLGVEEVTDPDLVLHNLLRNALLGVSGAGPPRKNTELVKVMGLSNYHCKLLSPILARYGMDKQTGKAKLLTEMNQGDVFDCALLGDRAFLIEPEHVDTVGYGKDRSGSLLYLQDTLEDIKKANNSQECLIPVHVDGDGHCLVHAISRALVGRELFWHALRENLKKHFMENLSRYKALFHDFIDAAEWEDIINECDPLFIPPEGVPMGLRNIHIFGLANVLHRPIILLDSLSGMRSSGDYSATFLPGLIPEEKCMGKDGMLNKPICIAWSSSGRNHYIPLVGIKGAALPKLPMKLLPKAWGVPQDLIKKYIKLEDDGSCVIGGDRSLHDKYLMRLVAAMEEVFMDKHGIHPSLVADVHQYFYRRTGVIGVQPEDVTAAAKKAVMDNRLHKCLICCALSELHVPPEWLAPGGKLYNLAKSTHGQLRPDKNYSFPLNSLVCSYNPVKDVLVPDYSLSSLTACNWCHGTLVRRVRSDGSVVYLDGDRTNTRSTGGKCGCGFKHYWEGKEYDNLPEAFPITLEWGGRVVRETVYWFQYESDQSLNSNVYDVAMKLVTKHFPGEFGSEILVQKVVNTILHQTAKKNPDDYTPVNIDSAHARRADDMQQGQDLASQLPTKIILTGQKAKTLHKEELNMSKTERTIQQNIAEQAPIMQKRKIEKWKQVQKGPARTVSPGTIPDGSSSAPATPTKTPYSPISKKEKKIRITTNDGRQTMLTLKSTTTFLELQESIAREFNIPPHLQCIRFGFPPKELLPPKEGQENEPVPLLHGDRITIEILKGKEDSNQASSVHSAHVVKHDDIAVTSRISSKELQEQIDKEMYSLCLLATFMGEDVWSYAKGLPHLFQQGGVFYNIMKKTMGLADGEHCTFPHLPGKTFVYNATEDRLELCVDAAGHFPVGSDVEDLVKEALNQVRAEASSRSREASPSHGLLKLGSGGVVKKKSEQLHNVTAFQGKGHSLGSGASSQQLHPKVREAPLGRKQNTGTDFSINSAKLDPSMYTGDLGNSELIRIAPGVGTMRDSRQLDPNLIEAQRKKLQEMVSSIQASMDRHLRDQNTEQLATNDYSQRKLEATSSSVKTKSPQMSLTESFTLSSGSGHLNTEITDSNMSNALAAPFSTRSKAQKGNSVEEPEEMDSQDAEITNTTEPMDHS</sequence>
<evidence type="ECO:0000256" key="17">
    <source>
        <dbReference type="ARBA" id="ARBA00023204"/>
    </source>
</evidence>
<dbReference type="InterPro" id="IPR045827">
    <property type="entry name" value="VCPIP1_N"/>
</dbReference>
<feature type="region of interest" description="Disordered" evidence="24">
    <location>
        <begin position="723"/>
        <end position="758"/>
    </location>
</feature>
<dbReference type="EC" id="3.4.19.12" evidence="6"/>
<dbReference type="InterPro" id="IPR039087">
    <property type="entry name" value="VCPIP1"/>
</dbReference>
<keyword evidence="15" id="KW-0007">Acetylation</keyword>
<dbReference type="GO" id="GO:0005634">
    <property type="term" value="C:nucleus"/>
    <property type="evidence" value="ECO:0007669"/>
    <property type="project" value="UniProtKB-SubCell"/>
</dbReference>
<dbReference type="FunFam" id="3.10.20.90:FF:000146">
    <property type="entry name" value="deubiquitinating protein VCIP135 isoform X1"/>
    <property type="match status" value="1"/>
</dbReference>
<reference evidence="26" key="2">
    <citation type="submission" date="2025-09" db="UniProtKB">
        <authorList>
            <consortium name="Ensembl"/>
        </authorList>
    </citation>
    <scope>IDENTIFICATION</scope>
</reference>
<dbReference type="GO" id="GO:0016567">
    <property type="term" value="P:protein ubiquitination"/>
    <property type="evidence" value="ECO:0007669"/>
    <property type="project" value="InterPro"/>
</dbReference>
<keyword evidence="9" id="KW-0645">Protease</keyword>
<evidence type="ECO:0000256" key="19">
    <source>
        <dbReference type="ARBA" id="ARBA00057273"/>
    </source>
</evidence>
<evidence type="ECO:0000256" key="7">
    <source>
        <dbReference type="ARBA" id="ARBA00022490"/>
    </source>
</evidence>
<comment type="function">
    <text evidence="19">Deubiquitinating enzyme involved in DNA repair and reassembly of the Golgi apparatus and the endoplasmic reticulum following mitosis. Necessary for VCP-mediated reassembly of Golgi stacks after mitosis. Plays a role in VCP-mediated formation of transitional endoplasmic reticulum (tER). Mediates dissociation of the ternary complex containing STX5A, NSFL1C and VCP. Also involved in DNA repair following phosphorylation by ATM or ATR: acts by catalyzing deubiquitination of SPRTN, thereby promoting SPRTN recruitment to chromatin and subsequent proteolytic cleavage of covalent DNA-protein cross-links (DPCs). Hydrolyzes 'Lys-11'- and 'Lys-48'-linked polyubiquitin chains.</text>
</comment>
<keyword evidence="14" id="KW-0256">Endoplasmic reticulum</keyword>
<dbReference type="AlphaFoldDB" id="A0A8C5S5L1"/>
<protein>
    <recommendedName>
        <fullName evidence="21">Deubiquitinating protein VCPIP1</fullName>
        <ecNumber evidence="6">3.4.19.12</ecNumber>
    </recommendedName>
    <alternativeName>
        <fullName evidence="22">Valosin-containing protein p97/p47 complex-interacting protein 1</fullName>
    </alternativeName>
    <alternativeName>
        <fullName evidence="23">Valosin-containing protein p97/p47 complex-interacting protein p135</fullName>
    </alternativeName>
</protein>
<dbReference type="GO" id="GO:1905634">
    <property type="term" value="P:regulation of protein localization to chromatin"/>
    <property type="evidence" value="ECO:0007669"/>
    <property type="project" value="Ensembl"/>
</dbReference>
<dbReference type="GO" id="GO:0035871">
    <property type="term" value="P:protein K11-linked deubiquitination"/>
    <property type="evidence" value="ECO:0007669"/>
    <property type="project" value="Ensembl"/>
</dbReference>
<evidence type="ECO:0000256" key="12">
    <source>
        <dbReference type="ARBA" id="ARBA00022801"/>
    </source>
</evidence>
<feature type="compositionally biased region" description="Polar residues" evidence="24">
    <location>
        <begin position="1175"/>
        <end position="1184"/>
    </location>
</feature>
<dbReference type="Pfam" id="PF21403">
    <property type="entry name" value="OTU1_UBXL"/>
    <property type="match status" value="1"/>
</dbReference>
<dbReference type="Ensembl" id="ENSLLTT00000012903.1">
    <property type="protein sequence ID" value="ENSLLTP00000012423.1"/>
    <property type="gene ID" value="ENSLLTG00000009504.1"/>
</dbReference>
<dbReference type="CDD" id="cd17059">
    <property type="entry name" value="Ubl_OTU1"/>
    <property type="match status" value="1"/>
</dbReference>
<dbReference type="GO" id="GO:0005783">
    <property type="term" value="C:endoplasmic reticulum"/>
    <property type="evidence" value="ECO:0007669"/>
    <property type="project" value="UniProtKB-SubCell"/>
</dbReference>
<feature type="compositionally biased region" description="Polar residues" evidence="24">
    <location>
        <begin position="1130"/>
        <end position="1168"/>
    </location>
</feature>
<comment type="catalytic activity">
    <reaction evidence="1">
        <text>Thiol-dependent hydrolysis of ester, thioester, amide, peptide and isopeptide bonds formed by the C-terminal Gly of ubiquitin (a 76-residue protein attached to proteins as an intracellular targeting signal).</text>
        <dbReference type="EC" id="3.4.19.12"/>
    </reaction>
</comment>
<evidence type="ECO:0000256" key="4">
    <source>
        <dbReference type="ARBA" id="ARBA00004348"/>
    </source>
</evidence>
<dbReference type="FunFam" id="3.90.70.80:FF:000004">
    <property type="entry name" value="deubiquitinating protein VCIP135 isoform X2"/>
    <property type="match status" value="1"/>
</dbReference>
<keyword evidence="8" id="KW-0597">Phosphoprotein</keyword>
<evidence type="ECO:0000256" key="11">
    <source>
        <dbReference type="ARBA" id="ARBA00022786"/>
    </source>
</evidence>
<evidence type="ECO:0000256" key="8">
    <source>
        <dbReference type="ARBA" id="ARBA00022553"/>
    </source>
</evidence>
<evidence type="ECO:0000256" key="13">
    <source>
        <dbReference type="ARBA" id="ARBA00022807"/>
    </source>
</evidence>
<keyword evidence="7" id="KW-0963">Cytoplasm</keyword>
<dbReference type="Pfam" id="PF02338">
    <property type="entry name" value="OTU"/>
    <property type="match status" value="1"/>
</dbReference>
<evidence type="ECO:0000256" key="16">
    <source>
        <dbReference type="ARBA" id="ARBA00023034"/>
    </source>
</evidence>
<keyword evidence="12" id="KW-0378">Hydrolase</keyword>
<dbReference type="SUPFAM" id="SSF54236">
    <property type="entry name" value="Ubiquitin-like"/>
    <property type="match status" value="1"/>
</dbReference>
<reference evidence="26" key="1">
    <citation type="submission" date="2025-08" db="UniProtKB">
        <authorList>
            <consortium name="Ensembl"/>
        </authorList>
    </citation>
    <scope>IDENTIFICATION</scope>
</reference>
<keyword evidence="16" id="KW-0333">Golgi apparatus</keyword>
<evidence type="ECO:0000256" key="20">
    <source>
        <dbReference type="ARBA" id="ARBA00063733"/>
    </source>
</evidence>
<keyword evidence="18" id="KW-0539">Nucleus</keyword>
<dbReference type="Gene3D" id="3.90.70.80">
    <property type="match status" value="1"/>
</dbReference>
<evidence type="ECO:0000256" key="5">
    <source>
        <dbReference type="ARBA" id="ARBA00004496"/>
    </source>
</evidence>
<evidence type="ECO:0000256" key="2">
    <source>
        <dbReference type="ARBA" id="ARBA00004123"/>
    </source>
</evidence>
<dbReference type="GO" id="GO:0071108">
    <property type="term" value="P:protein K48-linked deubiquitination"/>
    <property type="evidence" value="ECO:0007669"/>
    <property type="project" value="Ensembl"/>
</dbReference>
<evidence type="ECO:0000256" key="15">
    <source>
        <dbReference type="ARBA" id="ARBA00022990"/>
    </source>
</evidence>
<dbReference type="CDD" id="cd22769">
    <property type="entry name" value="OTU_VCIP135"/>
    <property type="match status" value="1"/>
</dbReference>
<dbReference type="GO" id="GO:0006508">
    <property type="term" value="P:proteolysis"/>
    <property type="evidence" value="ECO:0007669"/>
    <property type="project" value="UniProtKB-KW"/>
</dbReference>
<comment type="subcellular location">
    <subcellularLocation>
        <location evidence="5">Cytoplasm</location>
    </subcellularLocation>
    <subcellularLocation>
        <location evidence="3">Endoplasmic reticulum</location>
    </subcellularLocation>
    <subcellularLocation>
        <location evidence="4">Golgi apparatus</location>
        <location evidence="4">Golgi stack</location>
    </subcellularLocation>
    <subcellularLocation>
        <location evidence="2">Nucleus</location>
    </subcellularLocation>
</comment>
<dbReference type="PROSITE" id="PS50802">
    <property type="entry name" value="OTU"/>
    <property type="match status" value="1"/>
</dbReference>
<evidence type="ECO:0000256" key="22">
    <source>
        <dbReference type="ARBA" id="ARBA00081555"/>
    </source>
</evidence>
<dbReference type="GeneTree" id="ENSGT00390000002854"/>
<feature type="domain" description="OTU" evidence="25">
    <location>
        <begin position="193"/>
        <end position="346"/>
    </location>
</feature>